<accession>H5XNR5</accession>
<protein>
    <submittedName>
        <fullName evidence="3">Uncharacterized protein</fullName>
    </submittedName>
</protein>
<organism evidence="3 4">
    <name type="scientific">Saccharomonospora cyanea NA-134</name>
    <dbReference type="NCBI Taxonomy" id="882082"/>
    <lineage>
        <taxon>Bacteria</taxon>
        <taxon>Bacillati</taxon>
        <taxon>Actinomycetota</taxon>
        <taxon>Actinomycetes</taxon>
        <taxon>Pseudonocardiales</taxon>
        <taxon>Pseudonocardiaceae</taxon>
        <taxon>Saccharomonospora</taxon>
    </lineage>
</organism>
<reference evidence="3 4" key="1">
    <citation type="submission" date="2011-11" db="EMBL/GenBank/DDBJ databases">
        <title>The Noncontiguous Finished sequence of Saccharomonospora cyanea NA-134.</title>
        <authorList>
            <consortium name="US DOE Joint Genome Institute"/>
            <person name="Lucas S."/>
            <person name="Han J."/>
            <person name="Lapidus A."/>
            <person name="Cheng J.-F."/>
            <person name="Goodwin L."/>
            <person name="Pitluck S."/>
            <person name="Peters L."/>
            <person name="Ovchinnikova G."/>
            <person name="Lu M."/>
            <person name="Detter J.C."/>
            <person name="Han C."/>
            <person name="Tapia R."/>
            <person name="Land M."/>
            <person name="Hauser L."/>
            <person name="Kyrpides N."/>
            <person name="Ivanova N."/>
            <person name="Pagani I."/>
            <person name="Brambilla E.-M."/>
            <person name="Klenk H.-P."/>
            <person name="Woyke T."/>
        </authorList>
    </citation>
    <scope>NUCLEOTIDE SEQUENCE [LARGE SCALE GENOMIC DNA]</scope>
    <source>
        <strain evidence="3 4">NA-134</strain>
    </source>
</reference>
<dbReference type="InterPro" id="IPR026442">
    <property type="entry name" value="IPTL_CTERM"/>
</dbReference>
<evidence type="ECO:0000313" key="4">
    <source>
        <dbReference type="Proteomes" id="UP000002791"/>
    </source>
</evidence>
<feature type="signal peptide" evidence="2">
    <location>
        <begin position="1"/>
        <end position="27"/>
    </location>
</feature>
<feature type="compositionally biased region" description="Low complexity" evidence="1">
    <location>
        <begin position="125"/>
        <end position="134"/>
    </location>
</feature>
<evidence type="ECO:0000256" key="1">
    <source>
        <dbReference type="SAM" id="MobiDB-lite"/>
    </source>
</evidence>
<keyword evidence="4" id="KW-1185">Reference proteome</keyword>
<proteinExistence type="predicted"/>
<gene>
    <name evidence="3" type="ORF">SaccyDRAFT_3287</name>
</gene>
<dbReference type="EMBL" id="CM001440">
    <property type="protein sequence ID" value="EHR62122.1"/>
    <property type="molecule type" value="Genomic_DNA"/>
</dbReference>
<evidence type="ECO:0000256" key="2">
    <source>
        <dbReference type="SAM" id="SignalP"/>
    </source>
</evidence>
<dbReference type="NCBIfam" id="NF041742">
    <property type="entry name" value="WGxxGxxG_fam"/>
    <property type="match status" value="1"/>
</dbReference>
<feature type="compositionally biased region" description="Pro residues" evidence="1">
    <location>
        <begin position="115"/>
        <end position="124"/>
    </location>
</feature>
<dbReference type="HOGENOM" id="CLU_1179523_0_0_11"/>
<evidence type="ECO:0000313" key="3">
    <source>
        <dbReference type="EMBL" id="EHR62122.1"/>
    </source>
</evidence>
<feature type="region of interest" description="Disordered" evidence="1">
    <location>
        <begin position="30"/>
        <end position="59"/>
    </location>
</feature>
<feature type="chain" id="PRO_5003600631" evidence="2">
    <location>
        <begin position="28"/>
        <end position="237"/>
    </location>
</feature>
<dbReference type="NCBIfam" id="TIGR04174">
    <property type="entry name" value="IPTL_CTERM"/>
    <property type="match status" value="1"/>
</dbReference>
<sequence length="237" mass="24330">MRKVTVGRMVAVACVLVPLMGTPVAHAETAPSAATAAQTAAQTPDAQQRGEAGDEPPWGLLGLTGLLGLVGLARRRRRPVVADPLSPYPVMRATDAARRRDPHASAPGMPAVGGPQPPQPPQPPSLSQASQQPGGAFGNAGVPRALTAHTPPAIPAQNPGVHERLPTTSRPVPAPRSAAAPSDSSPTSVTSDGNIRLAPAPPLHANRLSPPNLDISGIPGMADAPPAKPRWPQREYD</sequence>
<feature type="compositionally biased region" description="Low complexity" evidence="1">
    <location>
        <begin position="169"/>
        <end position="192"/>
    </location>
</feature>
<feature type="compositionally biased region" description="Low complexity" evidence="1">
    <location>
        <begin position="30"/>
        <end position="47"/>
    </location>
</feature>
<dbReference type="Proteomes" id="UP000002791">
    <property type="component" value="Chromosome"/>
</dbReference>
<keyword evidence="2" id="KW-0732">Signal</keyword>
<dbReference type="AlphaFoldDB" id="H5XNR5"/>
<name>H5XNR5_9PSEU</name>
<feature type="region of interest" description="Disordered" evidence="1">
    <location>
        <begin position="96"/>
        <end position="237"/>
    </location>
</feature>